<accession>A0A839S8F4</accession>
<dbReference type="InterPro" id="IPR001525">
    <property type="entry name" value="C5_MeTfrase"/>
</dbReference>
<reference evidence="6 7" key="1">
    <citation type="submission" date="2020-08" db="EMBL/GenBank/DDBJ databases">
        <title>Genomic Encyclopedia of Type Strains, Phase III (KMG-III): the genomes of soil and plant-associated and newly described type strains.</title>
        <authorList>
            <person name="Whitman W."/>
        </authorList>
    </citation>
    <scope>NUCLEOTIDE SEQUENCE [LARGE SCALE GENOMIC DNA]</scope>
    <source>
        <strain evidence="6 7">CECT 8577</strain>
    </source>
</reference>
<dbReference type="EMBL" id="JACHWU010000011">
    <property type="protein sequence ID" value="MBB3053553.1"/>
    <property type="molecule type" value="Genomic_DNA"/>
</dbReference>
<evidence type="ECO:0000256" key="5">
    <source>
        <dbReference type="ARBA" id="ARBA00022747"/>
    </source>
</evidence>
<evidence type="ECO:0000256" key="1">
    <source>
        <dbReference type="ARBA" id="ARBA00011975"/>
    </source>
</evidence>
<evidence type="ECO:0000313" key="7">
    <source>
        <dbReference type="Proteomes" id="UP000550714"/>
    </source>
</evidence>
<gene>
    <name evidence="6" type="ORF">FHS23_004607</name>
</gene>
<dbReference type="GO" id="GO:0003677">
    <property type="term" value="F:DNA binding"/>
    <property type="evidence" value="ECO:0007669"/>
    <property type="project" value="TreeGrafter"/>
</dbReference>
<dbReference type="SUPFAM" id="SSF53335">
    <property type="entry name" value="S-adenosyl-L-methionine-dependent methyltransferases"/>
    <property type="match status" value="1"/>
</dbReference>
<keyword evidence="2 6" id="KW-0489">Methyltransferase</keyword>
<organism evidence="6 7">
    <name type="scientific">Prauserella isguenensis</name>
    <dbReference type="NCBI Taxonomy" id="1470180"/>
    <lineage>
        <taxon>Bacteria</taxon>
        <taxon>Bacillati</taxon>
        <taxon>Actinomycetota</taxon>
        <taxon>Actinomycetes</taxon>
        <taxon>Pseudonocardiales</taxon>
        <taxon>Pseudonocardiaceae</taxon>
        <taxon>Prauserella</taxon>
    </lineage>
</organism>
<proteinExistence type="predicted"/>
<dbReference type="Proteomes" id="UP000550714">
    <property type="component" value="Unassembled WGS sequence"/>
</dbReference>
<keyword evidence="7" id="KW-1185">Reference proteome</keyword>
<name>A0A839S8F4_9PSEU</name>
<dbReference type="GO" id="GO:0032259">
    <property type="term" value="P:methylation"/>
    <property type="evidence" value="ECO:0007669"/>
    <property type="project" value="UniProtKB-KW"/>
</dbReference>
<dbReference type="Pfam" id="PF00145">
    <property type="entry name" value="DNA_methylase"/>
    <property type="match status" value="1"/>
</dbReference>
<dbReference type="PANTHER" id="PTHR10629">
    <property type="entry name" value="CYTOSINE-SPECIFIC METHYLTRANSFERASE"/>
    <property type="match status" value="1"/>
</dbReference>
<dbReference type="GO" id="GO:0044027">
    <property type="term" value="P:negative regulation of gene expression via chromosomal CpG island methylation"/>
    <property type="evidence" value="ECO:0007669"/>
    <property type="project" value="TreeGrafter"/>
</dbReference>
<dbReference type="GO" id="GO:0003886">
    <property type="term" value="F:DNA (cytosine-5-)-methyltransferase activity"/>
    <property type="evidence" value="ECO:0007669"/>
    <property type="project" value="UniProtKB-EC"/>
</dbReference>
<protein>
    <recommendedName>
        <fullName evidence="1">DNA (cytosine-5-)-methyltransferase</fullName>
        <ecNumber evidence="1">2.1.1.37</ecNumber>
    </recommendedName>
</protein>
<dbReference type="AlphaFoldDB" id="A0A839S8F4"/>
<keyword evidence="3 6" id="KW-0808">Transferase</keyword>
<keyword evidence="4" id="KW-0949">S-adenosyl-L-methionine</keyword>
<evidence type="ECO:0000256" key="4">
    <source>
        <dbReference type="ARBA" id="ARBA00022691"/>
    </source>
</evidence>
<evidence type="ECO:0000256" key="2">
    <source>
        <dbReference type="ARBA" id="ARBA00022603"/>
    </source>
</evidence>
<sequence length="134" mass="14642">MPATDVLEEHLGKRVTRRLYVADQIEAITDPDVPHLVTYRRHARPRRADQHRLATITAGGNHHAVATVIAGGTAWHRMLTNRECARAQGFADEHEFVGNTAEVKRQIGNAVPVGIASWLGTRAANALTTTHLAA</sequence>
<keyword evidence="5" id="KW-0680">Restriction system</keyword>
<dbReference type="PANTHER" id="PTHR10629:SF52">
    <property type="entry name" value="DNA (CYTOSINE-5)-METHYLTRANSFERASE 1"/>
    <property type="match status" value="1"/>
</dbReference>
<dbReference type="InterPro" id="IPR029063">
    <property type="entry name" value="SAM-dependent_MTases_sf"/>
</dbReference>
<dbReference type="Gene3D" id="3.90.120.10">
    <property type="entry name" value="DNA Methylase, subunit A, domain 2"/>
    <property type="match status" value="1"/>
</dbReference>
<evidence type="ECO:0000313" key="6">
    <source>
        <dbReference type="EMBL" id="MBB3053553.1"/>
    </source>
</evidence>
<evidence type="ECO:0000256" key="3">
    <source>
        <dbReference type="ARBA" id="ARBA00022679"/>
    </source>
</evidence>
<dbReference type="GO" id="GO:0009307">
    <property type="term" value="P:DNA restriction-modification system"/>
    <property type="evidence" value="ECO:0007669"/>
    <property type="project" value="UniProtKB-KW"/>
</dbReference>
<comment type="caution">
    <text evidence="6">The sequence shown here is derived from an EMBL/GenBank/DDBJ whole genome shotgun (WGS) entry which is preliminary data.</text>
</comment>
<dbReference type="InterPro" id="IPR050390">
    <property type="entry name" value="C5-Methyltransferase"/>
</dbReference>
<dbReference type="EC" id="2.1.1.37" evidence="1"/>